<keyword evidence="2" id="KW-1185">Reference proteome</keyword>
<proteinExistence type="predicted"/>
<evidence type="ECO:0000313" key="2">
    <source>
        <dbReference type="Proteomes" id="UP000218069"/>
    </source>
</evidence>
<sequence>MQVQMIELEDLQLLDVSDEKLEAGAIGAGTSLPFATLSNCTIYH</sequence>
<gene>
    <name evidence="1" type="ORF">SAMN06295945_0644</name>
</gene>
<dbReference type="EMBL" id="OANS01000001">
    <property type="protein sequence ID" value="SNX28317.1"/>
    <property type="molecule type" value="Genomic_DNA"/>
</dbReference>
<dbReference type="RefSeq" id="WP_272867607.1">
    <property type="nucleotide sequence ID" value="NZ_OANS01000001.1"/>
</dbReference>
<protein>
    <submittedName>
        <fullName evidence="1">Uncharacterized protein</fullName>
    </submittedName>
</protein>
<organism evidence="1 2">
    <name type="scientific">Polynucleobacter meluiroseus</name>
    <dbReference type="NCBI Taxonomy" id="1938814"/>
    <lineage>
        <taxon>Bacteria</taxon>
        <taxon>Pseudomonadati</taxon>
        <taxon>Pseudomonadota</taxon>
        <taxon>Betaproteobacteria</taxon>
        <taxon>Burkholderiales</taxon>
        <taxon>Burkholderiaceae</taxon>
        <taxon>Polynucleobacter</taxon>
    </lineage>
</organism>
<accession>A0A240DZC1</accession>
<reference evidence="2" key="1">
    <citation type="submission" date="2017-08" db="EMBL/GenBank/DDBJ databases">
        <authorList>
            <person name="Varghese N."/>
            <person name="Submissions S."/>
        </authorList>
    </citation>
    <scope>NUCLEOTIDE SEQUENCE [LARGE SCALE GENOMIC DNA]</scope>
    <source>
        <strain evidence="2">AP-Melu-1000-B4</strain>
    </source>
</reference>
<dbReference type="AlphaFoldDB" id="A0A240DZC1"/>
<name>A0A240DZC1_9BURK</name>
<evidence type="ECO:0000313" key="1">
    <source>
        <dbReference type="EMBL" id="SNX28317.1"/>
    </source>
</evidence>
<dbReference type="Proteomes" id="UP000218069">
    <property type="component" value="Unassembled WGS sequence"/>
</dbReference>